<gene>
    <name evidence="1" type="ORF">HETIRDRAFT_437396</name>
</gene>
<evidence type="ECO:0000313" key="2">
    <source>
        <dbReference type="Proteomes" id="UP000030671"/>
    </source>
</evidence>
<evidence type="ECO:0000313" key="1">
    <source>
        <dbReference type="EMBL" id="ETW74968.1"/>
    </source>
</evidence>
<dbReference type="HOGENOM" id="CLU_3074226_0_0_1"/>
<organism evidence="1 2">
    <name type="scientific">Heterobasidion irregulare (strain TC 32-1)</name>
    <dbReference type="NCBI Taxonomy" id="747525"/>
    <lineage>
        <taxon>Eukaryota</taxon>
        <taxon>Fungi</taxon>
        <taxon>Dikarya</taxon>
        <taxon>Basidiomycota</taxon>
        <taxon>Agaricomycotina</taxon>
        <taxon>Agaricomycetes</taxon>
        <taxon>Russulales</taxon>
        <taxon>Bondarzewiaceae</taxon>
        <taxon>Heterobasidion</taxon>
        <taxon>Heterobasidion annosum species complex</taxon>
    </lineage>
</organism>
<sequence>MHRHDRQHLSLHLPMNQPALRHSIQIHTGTLQRAVGIVAGSWGSCHVGRDLSV</sequence>
<dbReference type="InParanoid" id="W4JN52"/>
<keyword evidence="2" id="KW-1185">Reference proteome</keyword>
<proteinExistence type="predicted"/>
<feature type="non-terminal residue" evidence="1">
    <location>
        <position position="53"/>
    </location>
</feature>
<dbReference type="GeneID" id="20674949"/>
<dbReference type="RefSeq" id="XP_009553426.1">
    <property type="nucleotide sequence ID" value="XM_009555131.1"/>
</dbReference>
<protein>
    <submittedName>
        <fullName evidence="1">Uncharacterized protein</fullName>
    </submittedName>
</protein>
<dbReference type="Proteomes" id="UP000030671">
    <property type="component" value="Unassembled WGS sequence"/>
</dbReference>
<dbReference type="KEGG" id="hir:HETIRDRAFT_437396"/>
<reference evidence="1 2" key="1">
    <citation type="journal article" date="2012" name="New Phytol.">
        <title>Insight into trade-off between wood decay and parasitism from the genome of a fungal forest pathogen.</title>
        <authorList>
            <person name="Olson A."/>
            <person name="Aerts A."/>
            <person name="Asiegbu F."/>
            <person name="Belbahri L."/>
            <person name="Bouzid O."/>
            <person name="Broberg A."/>
            <person name="Canback B."/>
            <person name="Coutinho P.M."/>
            <person name="Cullen D."/>
            <person name="Dalman K."/>
            <person name="Deflorio G."/>
            <person name="van Diepen L.T."/>
            <person name="Dunand C."/>
            <person name="Duplessis S."/>
            <person name="Durling M."/>
            <person name="Gonthier P."/>
            <person name="Grimwood J."/>
            <person name="Fossdal C.G."/>
            <person name="Hansson D."/>
            <person name="Henrissat B."/>
            <person name="Hietala A."/>
            <person name="Himmelstrand K."/>
            <person name="Hoffmeister D."/>
            <person name="Hogberg N."/>
            <person name="James T.Y."/>
            <person name="Karlsson M."/>
            <person name="Kohler A."/>
            <person name="Kues U."/>
            <person name="Lee Y.H."/>
            <person name="Lin Y.C."/>
            <person name="Lind M."/>
            <person name="Lindquist E."/>
            <person name="Lombard V."/>
            <person name="Lucas S."/>
            <person name="Lunden K."/>
            <person name="Morin E."/>
            <person name="Murat C."/>
            <person name="Park J."/>
            <person name="Raffaello T."/>
            <person name="Rouze P."/>
            <person name="Salamov A."/>
            <person name="Schmutz J."/>
            <person name="Solheim H."/>
            <person name="Stahlberg J."/>
            <person name="Velez H."/>
            <person name="de Vries R.P."/>
            <person name="Wiebenga A."/>
            <person name="Woodward S."/>
            <person name="Yakovlev I."/>
            <person name="Garbelotto M."/>
            <person name="Martin F."/>
            <person name="Grigoriev I.V."/>
            <person name="Stenlid J."/>
        </authorList>
    </citation>
    <scope>NUCLEOTIDE SEQUENCE [LARGE SCALE GENOMIC DNA]</scope>
    <source>
        <strain evidence="1 2">TC 32-1</strain>
    </source>
</reference>
<dbReference type="AlphaFoldDB" id="W4JN52"/>
<dbReference type="EMBL" id="KI925467">
    <property type="protein sequence ID" value="ETW74968.1"/>
    <property type="molecule type" value="Genomic_DNA"/>
</dbReference>
<name>W4JN52_HETIT</name>
<accession>W4JN52</accession>